<reference evidence="2" key="2">
    <citation type="journal article" date="2015" name="Data Brief">
        <title>Shoot transcriptome of the giant reed, Arundo donax.</title>
        <authorList>
            <person name="Barrero R.A."/>
            <person name="Guerrero F.D."/>
            <person name="Moolhuijzen P."/>
            <person name="Goolsby J.A."/>
            <person name="Tidwell J."/>
            <person name="Bellgard S.E."/>
            <person name="Bellgard M.I."/>
        </authorList>
    </citation>
    <scope>NUCLEOTIDE SEQUENCE</scope>
    <source>
        <tissue evidence="2">Shoot tissue taken approximately 20 cm above the soil surface</tissue>
    </source>
</reference>
<organism evidence="2">
    <name type="scientific">Arundo donax</name>
    <name type="common">Giant reed</name>
    <name type="synonym">Donax arundinaceus</name>
    <dbReference type="NCBI Taxonomy" id="35708"/>
    <lineage>
        <taxon>Eukaryota</taxon>
        <taxon>Viridiplantae</taxon>
        <taxon>Streptophyta</taxon>
        <taxon>Embryophyta</taxon>
        <taxon>Tracheophyta</taxon>
        <taxon>Spermatophyta</taxon>
        <taxon>Magnoliopsida</taxon>
        <taxon>Liliopsida</taxon>
        <taxon>Poales</taxon>
        <taxon>Poaceae</taxon>
        <taxon>PACMAD clade</taxon>
        <taxon>Arundinoideae</taxon>
        <taxon>Arundineae</taxon>
        <taxon>Arundo</taxon>
    </lineage>
</organism>
<accession>A0A0A9AGL6</accession>
<protein>
    <submittedName>
        <fullName evidence="2">Uncharacterized protein</fullName>
    </submittedName>
</protein>
<evidence type="ECO:0000313" key="2">
    <source>
        <dbReference type="EMBL" id="JAD48070.1"/>
    </source>
</evidence>
<keyword evidence="1" id="KW-1133">Transmembrane helix</keyword>
<keyword evidence="1" id="KW-0472">Membrane</keyword>
<dbReference type="EMBL" id="GBRH01249825">
    <property type="protein sequence ID" value="JAD48070.1"/>
    <property type="molecule type" value="Transcribed_RNA"/>
</dbReference>
<keyword evidence="1" id="KW-0812">Transmembrane</keyword>
<reference evidence="2" key="1">
    <citation type="submission" date="2014-09" db="EMBL/GenBank/DDBJ databases">
        <authorList>
            <person name="Magalhaes I.L.F."/>
            <person name="Oliveira U."/>
            <person name="Santos F.R."/>
            <person name="Vidigal T.H.D.A."/>
            <person name="Brescovit A.D."/>
            <person name="Santos A.J."/>
        </authorList>
    </citation>
    <scope>NUCLEOTIDE SEQUENCE</scope>
    <source>
        <tissue evidence="2">Shoot tissue taken approximately 20 cm above the soil surface</tissue>
    </source>
</reference>
<proteinExistence type="predicted"/>
<evidence type="ECO:0000256" key="1">
    <source>
        <dbReference type="SAM" id="Phobius"/>
    </source>
</evidence>
<name>A0A0A9AGL6_ARUDO</name>
<feature type="transmembrane region" description="Helical" evidence="1">
    <location>
        <begin position="65"/>
        <end position="85"/>
    </location>
</feature>
<sequence length="100" mass="11855">MVRSYETMIAYGKHTYMAVCNKSFFNKHGRKKKTCCFSISYTYYIMEHNPIFVLDKCSVLFTTKMYAAVRFVSMFLALEYGVLALRRETSDVHRLDLYME</sequence>
<dbReference type="AlphaFoldDB" id="A0A0A9AGL6"/>